<keyword evidence="6 9" id="KW-0472">Membrane</keyword>
<evidence type="ECO:0000256" key="6">
    <source>
        <dbReference type="ARBA" id="ARBA00023136"/>
    </source>
</evidence>
<evidence type="ECO:0000256" key="2">
    <source>
        <dbReference type="ARBA" id="ARBA00006175"/>
    </source>
</evidence>
<dbReference type="SUPFAM" id="SSF81338">
    <property type="entry name" value="Aquaporin-like"/>
    <property type="match status" value="1"/>
</dbReference>
<feature type="transmembrane region" description="Helical" evidence="9">
    <location>
        <begin position="260"/>
        <end position="285"/>
    </location>
</feature>
<feature type="transmembrane region" description="Helical" evidence="9">
    <location>
        <begin position="305"/>
        <end position="325"/>
    </location>
</feature>
<keyword evidence="11" id="KW-1185">Reference proteome</keyword>
<feature type="compositionally biased region" description="Basic and acidic residues" evidence="8">
    <location>
        <begin position="230"/>
        <end position="239"/>
    </location>
</feature>
<dbReference type="EMBL" id="JBBPHU010000003">
    <property type="protein sequence ID" value="KAK7520479.1"/>
    <property type="molecule type" value="Genomic_DNA"/>
</dbReference>
<feature type="region of interest" description="Disordered" evidence="8">
    <location>
        <begin position="525"/>
        <end position="560"/>
    </location>
</feature>
<evidence type="ECO:0000313" key="11">
    <source>
        <dbReference type="Proteomes" id="UP001363622"/>
    </source>
</evidence>
<keyword evidence="3 9" id="KW-0812">Transmembrane</keyword>
<dbReference type="PANTHER" id="PTHR19139:SF283">
    <property type="entry name" value="AQUAPORIN"/>
    <property type="match status" value="1"/>
</dbReference>
<gene>
    <name evidence="10" type="ORF">IWZ03DRAFT_139219</name>
</gene>
<feature type="transmembrane region" description="Helical" evidence="9">
    <location>
        <begin position="393"/>
        <end position="411"/>
    </location>
</feature>
<feature type="region of interest" description="Disordered" evidence="8">
    <location>
        <begin position="63"/>
        <end position="103"/>
    </location>
</feature>
<feature type="compositionally biased region" description="Basic and acidic residues" evidence="8">
    <location>
        <begin position="63"/>
        <end position="73"/>
    </location>
</feature>
<evidence type="ECO:0000256" key="9">
    <source>
        <dbReference type="SAM" id="Phobius"/>
    </source>
</evidence>
<evidence type="ECO:0000256" key="4">
    <source>
        <dbReference type="ARBA" id="ARBA00022737"/>
    </source>
</evidence>
<evidence type="ECO:0000256" key="8">
    <source>
        <dbReference type="SAM" id="MobiDB-lite"/>
    </source>
</evidence>
<dbReference type="Proteomes" id="UP001363622">
    <property type="component" value="Unassembled WGS sequence"/>
</dbReference>
<feature type="region of interest" description="Disordered" evidence="8">
    <location>
        <begin position="196"/>
        <end position="239"/>
    </location>
</feature>
<keyword evidence="5 9" id="KW-1133">Transmembrane helix</keyword>
<dbReference type="InterPro" id="IPR000425">
    <property type="entry name" value="MIP"/>
</dbReference>
<dbReference type="Pfam" id="PF00230">
    <property type="entry name" value="MIP"/>
    <property type="match status" value="1"/>
</dbReference>
<feature type="compositionally biased region" description="Polar residues" evidence="8">
    <location>
        <begin position="546"/>
        <end position="560"/>
    </location>
</feature>
<proteinExistence type="inferred from homology"/>
<comment type="caution">
    <text evidence="10">The sequence shown here is derived from an EMBL/GenBank/DDBJ whole genome shotgun (WGS) entry which is preliminary data.</text>
</comment>
<evidence type="ECO:0000256" key="3">
    <source>
        <dbReference type="ARBA" id="ARBA00022692"/>
    </source>
</evidence>
<comment type="similarity">
    <text evidence="2">Belongs to the MIP/aquaporin (TC 1.A.8) family.</text>
</comment>
<feature type="transmembrane region" description="Helical" evidence="9">
    <location>
        <begin position="464"/>
        <end position="484"/>
    </location>
</feature>
<feature type="transmembrane region" description="Helical" evidence="9">
    <location>
        <begin position="352"/>
        <end position="373"/>
    </location>
</feature>
<keyword evidence="4" id="KW-0677">Repeat</keyword>
<sequence>MATKYVLATSIRLLREPSLEQVKYDCLPTSSTLPWQNHKCSRSVIMASDQPPQLPIYYGERTADGRIIKRPSTDPETSEPLGSPPARTSAEQQFPTAGPTIRDTQIPDVETASDVFNQGPRQPPSAVQRWGTVGEGRAVDSRSWRNTAASRRRLNDEYYLGEFSSRPYVEYDDEVPLRRAGSRSYATLKESRSGPLMYRGGSLADRTRMGDGPPPSRPITARIYSEDDDPYRADEGGRGPPDDMMRLPMMWWMNSSAKNHFVACLGEFIGTFLFLFFAFAGATTASLANPKDPTTGDPIAFNPAVYIYIAFVFGFSLLVNAWIFYRISGSLFNPAITLGMVLVRALTVTRGILVAVAQLLGGIFAAFMVSVLYPGDFNVRTTLASNTSTARGVFIEAVGTSLLVFTVFMLAKEKHKATYVAPVGIGLALFTIHLATVYYTGSSVNPARSFGPCVVNGKFDSEHWIYWVGPALGALLAYLFFTFLKMLEYETANPGQDAAYDDEAKETADLLKEKRSMGSMRVRQRFDSLKGGGSGRDAGTMAGTAPTVTSEQQFTTKYPE</sequence>
<dbReference type="InterPro" id="IPR034294">
    <property type="entry name" value="Aquaporin_transptr"/>
</dbReference>
<dbReference type="Gene3D" id="1.20.1080.10">
    <property type="entry name" value="Glycerol uptake facilitator protein"/>
    <property type="match status" value="1"/>
</dbReference>
<evidence type="ECO:0000256" key="5">
    <source>
        <dbReference type="ARBA" id="ARBA00022989"/>
    </source>
</evidence>
<name>A0ABR1KSH5_9PEZI</name>
<accession>A0ABR1KSH5</accession>
<comment type="catalytic activity">
    <reaction evidence="7">
        <text>H2O(in) = H2O(out)</text>
        <dbReference type="Rhea" id="RHEA:29667"/>
        <dbReference type="ChEBI" id="CHEBI:15377"/>
    </reaction>
</comment>
<evidence type="ECO:0000256" key="1">
    <source>
        <dbReference type="ARBA" id="ARBA00004141"/>
    </source>
</evidence>
<feature type="transmembrane region" description="Helical" evidence="9">
    <location>
        <begin position="418"/>
        <end position="439"/>
    </location>
</feature>
<evidence type="ECO:0000256" key="7">
    <source>
        <dbReference type="ARBA" id="ARBA00034651"/>
    </source>
</evidence>
<reference evidence="10 11" key="1">
    <citation type="submission" date="2024-04" db="EMBL/GenBank/DDBJ databases">
        <title>Phyllosticta paracitricarpa is synonymous to the EU quarantine fungus P. citricarpa based on phylogenomic analyses.</title>
        <authorList>
            <consortium name="Lawrence Berkeley National Laboratory"/>
            <person name="Van Ingen-Buijs V.A."/>
            <person name="Van Westerhoven A.C."/>
            <person name="Haridas S."/>
            <person name="Skiadas P."/>
            <person name="Martin F."/>
            <person name="Groenewald J.Z."/>
            <person name="Crous P.W."/>
            <person name="Seidl M.F."/>
        </authorList>
    </citation>
    <scope>NUCLEOTIDE SEQUENCE [LARGE SCALE GENOMIC DNA]</scope>
    <source>
        <strain evidence="10 11">CBS 123371</strain>
    </source>
</reference>
<evidence type="ECO:0000313" key="10">
    <source>
        <dbReference type="EMBL" id="KAK7520479.1"/>
    </source>
</evidence>
<dbReference type="InterPro" id="IPR023271">
    <property type="entry name" value="Aquaporin-like"/>
</dbReference>
<organism evidence="10 11">
    <name type="scientific">Phyllosticta citriasiana</name>
    <dbReference type="NCBI Taxonomy" id="595635"/>
    <lineage>
        <taxon>Eukaryota</taxon>
        <taxon>Fungi</taxon>
        <taxon>Dikarya</taxon>
        <taxon>Ascomycota</taxon>
        <taxon>Pezizomycotina</taxon>
        <taxon>Dothideomycetes</taxon>
        <taxon>Dothideomycetes incertae sedis</taxon>
        <taxon>Botryosphaeriales</taxon>
        <taxon>Phyllostictaceae</taxon>
        <taxon>Phyllosticta</taxon>
    </lineage>
</organism>
<protein>
    <submittedName>
        <fullName evidence="10">Aquaporin-like protein</fullName>
    </submittedName>
</protein>
<comment type="subcellular location">
    <subcellularLocation>
        <location evidence="1">Membrane</location>
        <topology evidence="1">Multi-pass membrane protein</topology>
    </subcellularLocation>
</comment>
<dbReference type="PRINTS" id="PR00783">
    <property type="entry name" value="MINTRINSICP"/>
</dbReference>
<dbReference type="PANTHER" id="PTHR19139">
    <property type="entry name" value="AQUAPORIN TRANSPORTER"/>
    <property type="match status" value="1"/>
</dbReference>